<evidence type="ECO:0000256" key="3">
    <source>
        <dbReference type="ARBA" id="ARBA00022691"/>
    </source>
</evidence>
<dbReference type="InterPro" id="IPR050362">
    <property type="entry name" value="Cation-dep_OMT"/>
</dbReference>
<dbReference type="CDD" id="cd02440">
    <property type="entry name" value="AdoMet_MTases"/>
    <property type="match status" value="1"/>
</dbReference>
<dbReference type="SUPFAM" id="SSF53335">
    <property type="entry name" value="S-adenosyl-L-methionine-dependent methyltransferases"/>
    <property type="match status" value="1"/>
</dbReference>
<reference evidence="5" key="1">
    <citation type="submission" date="2015-12" db="EMBL/GenBank/DDBJ databases">
        <authorList>
            <person name="Shamseldin A."/>
            <person name="Moawad H."/>
            <person name="Abd El-Rahim W.M."/>
            <person name="Sadowsky M.J."/>
        </authorList>
    </citation>
    <scope>NUCLEOTIDE SEQUENCE [LARGE SCALE GENOMIC DNA]</scope>
    <source>
        <strain evidence="5">JAM AC0309</strain>
    </source>
</reference>
<dbReference type="AlphaFoldDB" id="A0A0U5BBA4"/>
<evidence type="ECO:0000313" key="4">
    <source>
        <dbReference type="EMBL" id="BAU33028.1"/>
    </source>
</evidence>
<keyword evidence="2 4" id="KW-0808">Transferase</keyword>
<name>A0A0U5BBA4_9MICO</name>
<evidence type="ECO:0000256" key="1">
    <source>
        <dbReference type="ARBA" id="ARBA00022603"/>
    </source>
</evidence>
<dbReference type="Pfam" id="PF01596">
    <property type="entry name" value="Methyltransf_3"/>
    <property type="match status" value="1"/>
</dbReference>
<accession>A0A0U5BBA4</accession>
<dbReference type="InterPro" id="IPR002935">
    <property type="entry name" value="SAM_O-MeTrfase"/>
</dbReference>
<gene>
    <name evidence="4" type="ORF">MalAC0309_2185</name>
</gene>
<dbReference type="OrthoDB" id="4774874at2"/>
<dbReference type="GO" id="GO:0008171">
    <property type="term" value="F:O-methyltransferase activity"/>
    <property type="evidence" value="ECO:0007669"/>
    <property type="project" value="InterPro"/>
</dbReference>
<dbReference type="GO" id="GO:0008757">
    <property type="term" value="F:S-adenosylmethionine-dependent methyltransferase activity"/>
    <property type="evidence" value="ECO:0007669"/>
    <property type="project" value="TreeGrafter"/>
</dbReference>
<dbReference type="PANTHER" id="PTHR10509">
    <property type="entry name" value="O-METHYLTRANSFERASE-RELATED"/>
    <property type="match status" value="1"/>
</dbReference>
<dbReference type="KEGG" id="malk:MalAC0309_2185"/>
<sequence>MPSKDLSWKYVEGSVVEPDVIAAARVTADELGTDPVSPATGAHLAFTTAAVGAKTIIEIGTGVGVSGLWMLRGAPDAHLTSIDIEADHQQAARRFFSDAGHPASRVRLITGAATEVLPRMNESSYDVVLVDADPKGLLDLLEHALRLVRVGGIVLVPHALWRDTVADPAKREQVTTDRRGIIAELSQSPAVHVALSPVGDGLLQLVKRSA</sequence>
<dbReference type="Proteomes" id="UP000218965">
    <property type="component" value="Chromosome"/>
</dbReference>
<dbReference type="InterPro" id="IPR029063">
    <property type="entry name" value="SAM-dependent_MTases_sf"/>
</dbReference>
<dbReference type="PROSITE" id="PS51682">
    <property type="entry name" value="SAM_OMT_I"/>
    <property type="match status" value="1"/>
</dbReference>
<protein>
    <submittedName>
        <fullName evidence="4">O-methyltransferase</fullName>
    </submittedName>
</protein>
<dbReference type="PANTHER" id="PTHR10509:SF85">
    <property type="entry name" value="O-METHYLTRANSFERASE RV1220C-RELATED"/>
    <property type="match status" value="1"/>
</dbReference>
<proteinExistence type="predicted"/>
<keyword evidence="3" id="KW-0949">S-adenosyl-L-methionine</keyword>
<dbReference type="EMBL" id="AP017315">
    <property type="protein sequence ID" value="BAU33028.1"/>
    <property type="molecule type" value="Genomic_DNA"/>
</dbReference>
<dbReference type="GO" id="GO:0032259">
    <property type="term" value="P:methylation"/>
    <property type="evidence" value="ECO:0007669"/>
    <property type="project" value="UniProtKB-KW"/>
</dbReference>
<evidence type="ECO:0000313" key="5">
    <source>
        <dbReference type="Proteomes" id="UP000218965"/>
    </source>
</evidence>
<dbReference type="Gene3D" id="3.40.50.150">
    <property type="entry name" value="Vaccinia Virus protein VP39"/>
    <property type="match status" value="1"/>
</dbReference>
<reference evidence="4 5" key="2">
    <citation type="submission" date="2016-01" db="EMBL/GenBank/DDBJ databases">
        <title>Microcella alkaliphila JAM AC0309 whole genome shotgun sequence.</title>
        <authorList>
            <person name="Kurata A."/>
            <person name="Hirose Y."/>
            <person name="Kishimoto N."/>
            <person name="Kobayashi T."/>
        </authorList>
    </citation>
    <scope>NUCLEOTIDE SEQUENCE [LARGE SCALE GENOMIC DNA]</scope>
    <source>
        <strain evidence="4 5">JAM AC0309</strain>
    </source>
</reference>
<dbReference type="RefSeq" id="WP_096422592.1">
    <property type="nucleotide sequence ID" value="NZ_AP017315.1"/>
</dbReference>
<organism evidence="4 5">
    <name type="scientific">Microcella alkaliphila</name>
    <dbReference type="NCBI Taxonomy" id="279828"/>
    <lineage>
        <taxon>Bacteria</taxon>
        <taxon>Bacillati</taxon>
        <taxon>Actinomycetota</taxon>
        <taxon>Actinomycetes</taxon>
        <taxon>Micrococcales</taxon>
        <taxon>Microbacteriaceae</taxon>
        <taxon>Microcella</taxon>
    </lineage>
</organism>
<keyword evidence="1 4" id="KW-0489">Methyltransferase</keyword>
<evidence type="ECO:0000256" key="2">
    <source>
        <dbReference type="ARBA" id="ARBA00022679"/>
    </source>
</evidence>